<evidence type="ECO:0000259" key="3">
    <source>
        <dbReference type="PROSITE" id="PS50825"/>
    </source>
</evidence>
<keyword evidence="2" id="KW-0732">Signal</keyword>
<dbReference type="EMBL" id="JAPWTK010000433">
    <property type="protein sequence ID" value="KAJ8940401.1"/>
    <property type="molecule type" value="Genomic_DNA"/>
</dbReference>
<protein>
    <recommendedName>
        <fullName evidence="3">HYR domain-containing protein</fullName>
    </recommendedName>
</protein>
<accession>A0AAV8XMW0</accession>
<reference evidence="4" key="1">
    <citation type="journal article" date="2023" name="Insect Mol. Biol.">
        <title>Genome sequencing provides insights into the evolution of gene families encoding plant cell wall-degrading enzymes in longhorned beetles.</title>
        <authorList>
            <person name="Shin N.R."/>
            <person name="Okamura Y."/>
            <person name="Kirsch R."/>
            <person name="Pauchet Y."/>
        </authorList>
    </citation>
    <scope>NUCLEOTIDE SEQUENCE</scope>
    <source>
        <strain evidence="4">AMC_N1</strain>
    </source>
</reference>
<organism evidence="4 5">
    <name type="scientific">Aromia moschata</name>
    <dbReference type="NCBI Taxonomy" id="1265417"/>
    <lineage>
        <taxon>Eukaryota</taxon>
        <taxon>Metazoa</taxon>
        <taxon>Ecdysozoa</taxon>
        <taxon>Arthropoda</taxon>
        <taxon>Hexapoda</taxon>
        <taxon>Insecta</taxon>
        <taxon>Pterygota</taxon>
        <taxon>Neoptera</taxon>
        <taxon>Endopterygota</taxon>
        <taxon>Coleoptera</taxon>
        <taxon>Polyphaga</taxon>
        <taxon>Cucujiformia</taxon>
        <taxon>Chrysomeloidea</taxon>
        <taxon>Cerambycidae</taxon>
        <taxon>Cerambycinae</taxon>
        <taxon>Callichromatini</taxon>
        <taxon>Aromia</taxon>
    </lineage>
</organism>
<name>A0AAV8XMW0_9CUCU</name>
<keyword evidence="5" id="KW-1185">Reference proteome</keyword>
<evidence type="ECO:0000313" key="5">
    <source>
        <dbReference type="Proteomes" id="UP001162162"/>
    </source>
</evidence>
<evidence type="ECO:0000313" key="4">
    <source>
        <dbReference type="EMBL" id="KAJ8940401.1"/>
    </source>
</evidence>
<evidence type="ECO:0000256" key="2">
    <source>
        <dbReference type="SAM" id="SignalP"/>
    </source>
</evidence>
<dbReference type="PANTHER" id="PTHR24273">
    <property type="entry name" value="FI04643P-RELATED"/>
    <property type="match status" value="1"/>
</dbReference>
<dbReference type="PANTHER" id="PTHR24273:SF32">
    <property type="entry name" value="HYALIN"/>
    <property type="match status" value="1"/>
</dbReference>
<keyword evidence="1" id="KW-0677">Repeat</keyword>
<sequence>MVIVPPQLYTLFLLWFVLDVTSPKIICPENITTNTLLGKKYGHVVWIEPNATDNSGLQVTVWKIPVIENIPEFKFQIGRTPITYFAQDAYHNKAKCTFYVTVKDDEPPTIEDCVSPPTFLSSDPNGANVTWDAPNIYDNSQKT</sequence>
<gene>
    <name evidence="4" type="ORF">NQ318_009330</name>
</gene>
<dbReference type="InterPro" id="IPR003410">
    <property type="entry name" value="HYR_dom"/>
</dbReference>
<feature type="chain" id="PRO_5043440455" description="HYR domain-containing protein" evidence="2">
    <location>
        <begin position="24"/>
        <end position="143"/>
    </location>
</feature>
<proteinExistence type="predicted"/>
<dbReference type="PROSITE" id="PS50825">
    <property type="entry name" value="HYR"/>
    <property type="match status" value="1"/>
</dbReference>
<dbReference type="Proteomes" id="UP001162162">
    <property type="component" value="Unassembled WGS sequence"/>
</dbReference>
<comment type="caution">
    <text evidence="4">The sequence shown here is derived from an EMBL/GenBank/DDBJ whole genome shotgun (WGS) entry which is preliminary data.</text>
</comment>
<evidence type="ECO:0000256" key="1">
    <source>
        <dbReference type="ARBA" id="ARBA00022737"/>
    </source>
</evidence>
<feature type="signal peptide" evidence="2">
    <location>
        <begin position="1"/>
        <end position="23"/>
    </location>
</feature>
<dbReference type="AlphaFoldDB" id="A0AAV8XMW0"/>
<feature type="domain" description="HYR" evidence="3">
    <location>
        <begin position="18"/>
        <end position="104"/>
    </location>
</feature>
<dbReference type="Pfam" id="PF02494">
    <property type="entry name" value="HYR"/>
    <property type="match status" value="1"/>
</dbReference>